<name>A0A448Z6I9_9STRA</name>
<gene>
    <name evidence="2" type="ORF">PSNMU_V1.4_AUG-EV-PASAV3_0044430</name>
</gene>
<accession>A0A448Z6I9</accession>
<evidence type="ECO:0000313" key="2">
    <source>
        <dbReference type="EMBL" id="VEU37638.1"/>
    </source>
</evidence>
<proteinExistence type="predicted"/>
<dbReference type="Proteomes" id="UP000291116">
    <property type="component" value="Unassembled WGS sequence"/>
</dbReference>
<dbReference type="AlphaFoldDB" id="A0A448Z6I9"/>
<feature type="region of interest" description="Disordered" evidence="1">
    <location>
        <begin position="38"/>
        <end position="60"/>
    </location>
</feature>
<dbReference type="EMBL" id="CAACVS010000135">
    <property type="protein sequence ID" value="VEU37638.1"/>
    <property type="molecule type" value="Genomic_DNA"/>
</dbReference>
<sequence>MVSLSSALYSHYTLSALAIALLVVLPFPLQAGGASARRKLTKKATQEPIPTPDPTPAPGPKTLKLAFDALRLVSEDVASIGFESSSLSTGNPQPTFVGATTVSFLNLFPFDTVTAENVESLHADPSSGGAIGTIEFPCIITNNGFSKGLCQGVVDFLLDGEPAGAMVSYGGHLINQEHYQGMIIGGTGALGNAIGGTYQSVKTNIPTADGTSVYVIENFVATFVLA</sequence>
<evidence type="ECO:0000313" key="3">
    <source>
        <dbReference type="Proteomes" id="UP000291116"/>
    </source>
</evidence>
<organism evidence="2 3">
    <name type="scientific">Pseudo-nitzschia multistriata</name>
    <dbReference type="NCBI Taxonomy" id="183589"/>
    <lineage>
        <taxon>Eukaryota</taxon>
        <taxon>Sar</taxon>
        <taxon>Stramenopiles</taxon>
        <taxon>Ochrophyta</taxon>
        <taxon>Bacillariophyta</taxon>
        <taxon>Bacillariophyceae</taxon>
        <taxon>Bacillariophycidae</taxon>
        <taxon>Bacillariales</taxon>
        <taxon>Bacillariaceae</taxon>
        <taxon>Pseudo-nitzschia</taxon>
    </lineage>
</organism>
<keyword evidence="3" id="KW-1185">Reference proteome</keyword>
<reference evidence="2 3" key="1">
    <citation type="submission" date="2019-01" db="EMBL/GenBank/DDBJ databases">
        <authorList>
            <person name="Ferrante I. M."/>
        </authorList>
    </citation>
    <scope>NUCLEOTIDE SEQUENCE [LARGE SCALE GENOMIC DNA]</scope>
    <source>
        <strain evidence="2 3">B856</strain>
    </source>
</reference>
<feature type="compositionally biased region" description="Pro residues" evidence="1">
    <location>
        <begin position="49"/>
        <end position="59"/>
    </location>
</feature>
<evidence type="ECO:0000256" key="1">
    <source>
        <dbReference type="SAM" id="MobiDB-lite"/>
    </source>
</evidence>
<protein>
    <recommendedName>
        <fullName evidence="4">Dirigent protein</fullName>
    </recommendedName>
</protein>
<evidence type="ECO:0008006" key="4">
    <source>
        <dbReference type="Google" id="ProtNLM"/>
    </source>
</evidence>